<dbReference type="PANTHER" id="PTHR33463:SF218">
    <property type="entry name" value="DISEASE RESISTANCE PROTEIN RPS2-LIKE"/>
    <property type="match status" value="1"/>
</dbReference>
<dbReference type="Gene3D" id="3.80.10.10">
    <property type="entry name" value="Ribonuclease Inhibitor"/>
    <property type="match status" value="2"/>
</dbReference>
<feature type="compositionally biased region" description="Polar residues" evidence="2">
    <location>
        <begin position="23"/>
        <end position="35"/>
    </location>
</feature>
<dbReference type="InterPro" id="IPR057135">
    <property type="entry name" value="At4g27190-like_LRR"/>
</dbReference>
<dbReference type="InterPro" id="IPR032675">
    <property type="entry name" value="LRR_dom_sf"/>
</dbReference>
<evidence type="ECO:0000259" key="3">
    <source>
        <dbReference type="Pfam" id="PF23247"/>
    </source>
</evidence>
<sequence>MHQLQVLKIDSSCESMMEVFESQGINNSGDGSTTYADERRDSDTSVVLATPRINDIEVPHLSNLKEVDISNCGILKYVFTLSTLESLSQLEALKIRNCGAMKVIVEEDGQRTAVSKAVFFPCLKSIELGNLTSLKGFFLGKNEFQWPILDDVSIRNCPKMTIFTFGQSTAKKLKFIRTSLGIHSLEGDLKVKTKFPDTVSTRSHPTTLEQLALSFHNLSQMIVEDDYSIRRIVPSNELLQLQKVVKILVRRCYQLVEVFEVVALEEINDRIGFSESQKTVVELPNLTEVDLEDLANLKYIWKSNQWTVVKFPNLTRLSVDGCAKLEYVFTSSMVGSLLQLQELRVSRAATKVIVKEEEECEGKVNEHELRNLKSIELENLPNLKYIWKSNQWTVVKFPNLTRLSVDGCAKLEYVFTSSMVGSLLQLQELRVSCSATKVIVKEEEECEGKVNEHELRNLKSIELACLPYLKGLCLGKDAFSWPSLDSLSIFNCPEIDVFTNGHSDTPKLKVIMTGFRECNVDDDLNSFIKTNQQSFQDFK</sequence>
<feature type="domain" description="Disease resistance protein At4g27190-like leucine-rich repeats" evidence="3">
    <location>
        <begin position="212"/>
        <end position="347"/>
    </location>
</feature>
<feature type="region of interest" description="Disordered" evidence="2">
    <location>
        <begin position="23"/>
        <end position="42"/>
    </location>
</feature>
<evidence type="ECO:0000313" key="5">
    <source>
        <dbReference type="Proteomes" id="UP000245207"/>
    </source>
</evidence>
<comment type="caution">
    <text evidence="4">The sequence shown here is derived from an EMBL/GenBank/DDBJ whole genome shotgun (WGS) entry which is preliminary data.</text>
</comment>
<keyword evidence="5" id="KW-1185">Reference proteome</keyword>
<organism evidence="4 5">
    <name type="scientific">Artemisia annua</name>
    <name type="common">Sweet wormwood</name>
    <dbReference type="NCBI Taxonomy" id="35608"/>
    <lineage>
        <taxon>Eukaryota</taxon>
        <taxon>Viridiplantae</taxon>
        <taxon>Streptophyta</taxon>
        <taxon>Embryophyta</taxon>
        <taxon>Tracheophyta</taxon>
        <taxon>Spermatophyta</taxon>
        <taxon>Magnoliopsida</taxon>
        <taxon>eudicotyledons</taxon>
        <taxon>Gunneridae</taxon>
        <taxon>Pentapetalae</taxon>
        <taxon>asterids</taxon>
        <taxon>campanulids</taxon>
        <taxon>Asterales</taxon>
        <taxon>Asteraceae</taxon>
        <taxon>Asteroideae</taxon>
        <taxon>Anthemideae</taxon>
        <taxon>Artemisiinae</taxon>
        <taxon>Artemisia</taxon>
    </lineage>
</organism>
<dbReference type="OrthoDB" id="1752144at2759"/>
<dbReference type="InterPro" id="IPR050905">
    <property type="entry name" value="Plant_NBS-LRR"/>
</dbReference>
<proteinExistence type="predicted"/>
<dbReference type="EMBL" id="PKPP01009525">
    <property type="protein sequence ID" value="PWA48053.1"/>
    <property type="molecule type" value="Genomic_DNA"/>
</dbReference>
<dbReference type="Pfam" id="PF23247">
    <property type="entry name" value="LRR_RPS2"/>
    <property type="match status" value="3"/>
</dbReference>
<keyword evidence="1" id="KW-0611">Plant defense</keyword>
<protein>
    <submittedName>
        <fullName evidence="4">Resistance protein RGC2</fullName>
    </submittedName>
</protein>
<dbReference type="PANTHER" id="PTHR33463">
    <property type="entry name" value="NB-ARC DOMAIN-CONTAINING PROTEIN-RELATED"/>
    <property type="match status" value="1"/>
</dbReference>
<name>A0A2U1LGE5_ARTAN</name>
<dbReference type="AlphaFoldDB" id="A0A2U1LGE5"/>
<evidence type="ECO:0000313" key="4">
    <source>
        <dbReference type="EMBL" id="PWA48053.1"/>
    </source>
</evidence>
<dbReference type="Proteomes" id="UP000245207">
    <property type="component" value="Unassembled WGS sequence"/>
</dbReference>
<evidence type="ECO:0000256" key="2">
    <source>
        <dbReference type="SAM" id="MobiDB-lite"/>
    </source>
</evidence>
<feature type="domain" description="Disease resistance protein At4g27190-like leucine-rich repeats" evidence="3">
    <location>
        <begin position="60"/>
        <end position="174"/>
    </location>
</feature>
<evidence type="ECO:0000256" key="1">
    <source>
        <dbReference type="ARBA" id="ARBA00022821"/>
    </source>
</evidence>
<dbReference type="SUPFAM" id="SSF52047">
    <property type="entry name" value="RNI-like"/>
    <property type="match status" value="1"/>
</dbReference>
<reference evidence="4 5" key="1">
    <citation type="journal article" date="2018" name="Mol. Plant">
        <title>The genome of Artemisia annua provides insight into the evolution of Asteraceae family and artemisinin biosynthesis.</title>
        <authorList>
            <person name="Shen Q."/>
            <person name="Zhang L."/>
            <person name="Liao Z."/>
            <person name="Wang S."/>
            <person name="Yan T."/>
            <person name="Shi P."/>
            <person name="Liu M."/>
            <person name="Fu X."/>
            <person name="Pan Q."/>
            <person name="Wang Y."/>
            <person name="Lv Z."/>
            <person name="Lu X."/>
            <person name="Zhang F."/>
            <person name="Jiang W."/>
            <person name="Ma Y."/>
            <person name="Chen M."/>
            <person name="Hao X."/>
            <person name="Li L."/>
            <person name="Tang Y."/>
            <person name="Lv G."/>
            <person name="Zhou Y."/>
            <person name="Sun X."/>
            <person name="Brodelius P.E."/>
            <person name="Rose J.K.C."/>
            <person name="Tang K."/>
        </authorList>
    </citation>
    <scope>NUCLEOTIDE SEQUENCE [LARGE SCALE GENOMIC DNA]</scope>
    <source>
        <strain evidence="5">cv. Huhao1</strain>
        <tissue evidence="4">Leaf</tissue>
    </source>
</reference>
<accession>A0A2U1LGE5</accession>
<gene>
    <name evidence="4" type="ORF">CTI12_AA494420</name>
</gene>
<feature type="domain" description="Disease resistance protein At4g27190-like leucine-rich repeats" evidence="3">
    <location>
        <begin position="365"/>
        <end position="432"/>
    </location>
</feature>